<name>A0A2Z7AXE1_9LAMI</name>
<evidence type="ECO:0000256" key="1">
    <source>
        <dbReference type="SAM" id="MobiDB-lite"/>
    </source>
</evidence>
<feature type="compositionally biased region" description="Basic and acidic residues" evidence="1">
    <location>
        <begin position="138"/>
        <end position="154"/>
    </location>
</feature>
<proteinExistence type="predicted"/>
<protein>
    <submittedName>
        <fullName evidence="2">Uncharacterized protein</fullName>
    </submittedName>
</protein>
<feature type="region of interest" description="Disordered" evidence="1">
    <location>
        <begin position="131"/>
        <end position="154"/>
    </location>
</feature>
<accession>A0A2Z7AXE1</accession>
<reference evidence="2 3" key="1">
    <citation type="journal article" date="2015" name="Proc. Natl. Acad. Sci. U.S.A.">
        <title>The resurrection genome of Boea hygrometrica: A blueprint for survival of dehydration.</title>
        <authorList>
            <person name="Xiao L."/>
            <person name="Yang G."/>
            <person name="Zhang L."/>
            <person name="Yang X."/>
            <person name="Zhao S."/>
            <person name="Ji Z."/>
            <person name="Zhou Q."/>
            <person name="Hu M."/>
            <person name="Wang Y."/>
            <person name="Chen M."/>
            <person name="Xu Y."/>
            <person name="Jin H."/>
            <person name="Xiao X."/>
            <person name="Hu G."/>
            <person name="Bao F."/>
            <person name="Hu Y."/>
            <person name="Wan P."/>
            <person name="Li L."/>
            <person name="Deng X."/>
            <person name="Kuang T."/>
            <person name="Xiang C."/>
            <person name="Zhu J.K."/>
            <person name="Oliver M.J."/>
            <person name="He Y."/>
        </authorList>
    </citation>
    <scope>NUCLEOTIDE SEQUENCE [LARGE SCALE GENOMIC DNA]</scope>
    <source>
        <strain evidence="3">cv. XS01</strain>
    </source>
</reference>
<feature type="region of interest" description="Disordered" evidence="1">
    <location>
        <begin position="31"/>
        <end position="102"/>
    </location>
</feature>
<dbReference type="AlphaFoldDB" id="A0A2Z7AXE1"/>
<evidence type="ECO:0000313" key="3">
    <source>
        <dbReference type="Proteomes" id="UP000250235"/>
    </source>
</evidence>
<evidence type="ECO:0000313" key="2">
    <source>
        <dbReference type="EMBL" id="KZV26534.1"/>
    </source>
</evidence>
<dbReference type="EMBL" id="KV011208">
    <property type="protein sequence ID" value="KZV26534.1"/>
    <property type="molecule type" value="Genomic_DNA"/>
</dbReference>
<feature type="compositionally biased region" description="Polar residues" evidence="1">
    <location>
        <begin position="71"/>
        <end position="84"/>
    </location>
</feature>
<organism evidence="2 3">
    <name type="scientific">Dorcoceras hygrometricum</name>
    <dbReference type="NCBI Taxonomy" id="472368"/>
    <lineage>
        <taxon>Eukaryota</taxon>
        <taxon>Viridiplantae</taxon>
        <taxon>Streptophyta</taxon>
        <taxon>Embryophyta</taxon>
        <taxon>Tracheophyta</taxon>
        <taxon>Spermatophyta</taxon>
        <taxon>Magnoliopsida</taxon>
        <taxon>eudicotyledons</taxon>
        <taxon>Gunneridae</taxon>
        <taxon>Pentapetalae</taxon>
        <taxon>asterids</taxon>
        <taxon>lamiids</taxon>
        <taxon>Lamiales</taxon>
        <taxon>Gesneriaceae</taxon>
        <taxon>Didymocarpoideae</taxon>
        <taxon>Trichosporeae</taxon>
        <taxon>Loxocarpinae</taxon>
        <taxon>Dorcoceras</taxon>
    </lineage>
</organism>
<sequence>MHNRPVSPSQLGVRHSYPVVTASTIALNFSGTTQQSASHNVAPKQKRPATNSSSRPLKIHGKAQPKILETESVQGTNIPEQSSNQRKKPHPKSHARKSMHDATYCPKLSSFALSSQIKTASKVGRKIKVFSRGFQRYQELEKRRSESTENGDRK</sequence>
<keyword evidence="3" id="KW-1185">Reference proteome</keyword>
<dbReference type="Proteomes" id="UP000250235">
    <property type="component" value="Unassembled WGS sequence"/>
</dbReference>
<gene>
    <name evidence="2" type="ORF">F511_35980</name>
</gene>
<feature type="compositionally biased region" description="Basic residues" evidence="1">
    <location>
        <begin position="85"/>
        <end position="97"/>
    </location>
</feature>